<evidence type="ECO:0000313" key="1">
    <source>
        <dbReference type="EMBL" id="KKK85187.1"/>
    </source>
</evidence>
<feature type="non-terminal residue" evidence="1">
    <location>
        <position position="1"/>
    </location>
</feature>
<accession>A0A0F8YUR1</accession>
<organism evidence="1">
    <name type="scientific">marine sediment metagenome</name>
    <dbReference type="NCBI Taxonomy" id="412755"/>
    <lineage>
        <taxon>unclassified sequences</taxon>
        <taxon>metagenomes</taxon>
        <taxon>ecological metagenomes</taxon>
    </lineage>
</organism>
<gene>
    <name evidence="1" type="ORF">LCGC14_2775800</name>
</gene>
<proteinExistence type="predicted"/>
<dbReference type="AlphaFoldDB" id="A0A0F8YUR1"/>
<dbReference type="EMBL" id="LAZR01051423">
    <property type="protein sequence ID" value="KKK85187.1"/>
    <property type="molecule type" value="Genomic_DNA"/>
</dbReference>
<name>A0A0F8YUR1_9ZZZZ</name>
<sequence length="153" mass="16055">ATEYRRIGSVLTDGSANIIGFSQFGDEFLWDAPVAEYAAVNPGISAVTVALTVPTGVQVRAIHAQAWDDDSPAGAGDVYILVTSLDQDDTAPSATIFSWALLDGGGAALASSGHFVTRTDTSGQIRYRSTKSDAGIKISGTTQGWMDRRGRNS</sequence>
<reference evidence="1" key="1">
    <citation type="journal article" date="2015" name="Nature">
        <title>Complex archaea that bridge the gap between prokaryotes and eukaryotes.</title>
        <authorList>
            <person name="Spang A."/>
            <person name="Saw J.H."/>
            <person name="Jorgensen S.L."/>
            <person name="Zaremba-Niedzwiedzka K."/>
            <person name="Martijn J."/>
            <person name="Lind A.E."/>
            <person name="van Eijk R."/>
            <person name="Schleper C."/>
            <person name="Guy L."/>
            <person name="Ettema T.J."/>
        </authorList>
    </citation>
    <scope>NUCLEOTIDE SEQUENCE</scope>
</reference>
<comment type="caution">
    <text evidence="1">The sequence shown here is derived from an EMBL/GenBank/DDBJ whole genome shotgun (WGS) entry which is preliminary data.</text>
</comment>
<protein>
    <submittedName>
        <fullName evidence="1">Uncharacterized protein</fullName>
    </submittedName>
</protein>